<keyword evidence="4" id="KW-1185">Reference proteome</keyword>
<dbReference type="InParanoid" id="A0A1Y2FWP0"/>
<dbReference type="OrthoDB" id="3210850at2759"/>
<keyword evidence="2" id="KW-0812">Transmembrane</keyword>
<evidence type="ECO:0000256" key="2">
    <source>
        <dbReference type="SAM" id="Phobius"/>
    </source>
</evidence>
<feature type="compositionally biased region" description="Basic and acidic residues" evidence="1">
    <location>
        <begin position="306"/>
        <end position="324"/>
    </location>
</feature>
<protein>
    <recommendedName>
        <fullName evidence="5">G-protein coupled receptors family 1 profile domain-containing protein</fullName>
    </recommendedName>
</protein>
<accession>A0A1Y2FWP0</accession>
<gene>
    <name evidence="3" type="ORF">BCR35DRAFT_329992</name>
</gene>
<organism evidence="3 4">
    <name type="scientific">Leucosporidium creatinivorum</name>
    <dbReference type="NCBI Taxonomy" id="106004"/>
    <lineage>
        <taxon>Eukaryota</taxon>
        <taxon>Fungi</taxon>
        <taxon>Dikarya</taxon>
        <taxon>Basidiomycota</taxon>
        <taxon>Pucciniomycotina</taxon>
        <taxon>Microbotryomycetes</taxon>
        <taxon>Leucosporidiales</taxon>
        <taxon>Leucosporidium</taxon>
    </lineage>
</organism>
<reference evidence="3 4" key="1">
    <citation type="submission" date="2016-07" db="EMBL/GenBank/DDBJ databases">
        <title>Pervasive Adenine N6-methylation of Active Genes in Fungi.</title>
        <authorList>
            <consortium name="DOE Joint Genome Institute"/>
            <person name="Mondo S.J."/>
            <person name="Dannebaum R.O."/>
            <person name="Kuo R.C."/>
            <person name="Labutti K."/>
            <person name="Haridas S."/>
            <person name="Kuo A."/>
            <person name="Salamov A."/>
            <person name="Ahrendt S.R."/>
            <person name="Lipzen A."/>
            <person name="Sullivan W."/>
            <person name="Andreopoulos W.B."/>
            <person name="Clum A."/>
            <person name="Lindquist E."/>
            <person name="Daum C."/>
            <person name="Ramamoorthy G.K."/>
            <person name="Gryganskyi A."/>
            <person name="Culley D."/>
            <person name="Magnuson J.K."/>
            <person name="James T.Y."/>
            <person name="O'Malley M.A."/>
            <person name="Stajich J.E."/>
            <person name="Spatafora J.W."/>
            <person name="Visel A."/>
            <person name="Grigoriev I.V."/>
        </authorList>
    </citation>
    <scope>NUCLEOTIDE SEQUENCE [LARGE SCALE GENOMIC DNA]</scope>
    <source>
        <strain evidence="3 4">62-1032</strain>
    </source>
</reference>
<evidence type="ECO:0000313" key="4">
    <source>
        <dbReference type="Proteomes" id="UP000193467"/>
    </source>
</evidence>
<feature type="transmembrane region" description="Helical" evidence="2">
    <location>
        <begin position="12"/>
        <end position="31"/>
    </location>
</feature>
<evidence type="ECO:0000313" key="3">
    <source>
        <dbReference type="EMBL" id="ORY88447.1"/>
    </source>
</evidence>
<feature type="transmembrane region" description="Helical" evidence="2">
    <location>
        <begin position="226"/>
        <end position="246"/>
    </location>
</feature>
<keyword evidence="2" id="KW-1133">Transmembrane helix</keyword>
<evidence type="ECO:0000256" key="1">
    <source>
        <dbReference type="SAM" id="MobiDB-lite"/>
    </source>
</evidence>
<feature type="transmembrane region" description="Helical" evidence="2">
    <location>
        <begin position="51"/>
        <end position="71"/>
    </location>
</feature>
<dbReference type="EMBL" id="MCGR01000010">
    <property type="protein sequence ID" value="ORY88447.1"/>
    <property type="molecule type" value="Genomic_DNA"/>
</dbReference>
<dbReference type="PANTHER" id="PTHR38848:SF3">
    <property type="entry name" value="G-PROTEIN COUPLED RECEPTORS FAMILY 3 PROFILE DOMAIN-CONTAINING PROTEIN"/>
    <property type="match status" value="1"/>
</dbReference>
<name>A0A1Y2FWP0_9BASI</name>
<dbReference type="AlphaFoldDB" id="A0A1Y2FWP0"/>
<dbReference type="Proteomes" id="UP000193467">
    <property type="component" value="Unassembled WGS sequence"/>
</dbReference>
<comment type="caution">
    <text evidence="3">The sequence shown here is derived from an EMBL/GenBank/DDBJ whole genome shotgun (WGS) entry which is preliminary data.</text>
</comment>
<feature type="transmembrane region" description="Helical" evidence="2">
    <location>
        <begin position="121"/>
        <end position="142"/>
    </location>
</feature>
<keyword evidence="2" id="KW-0472">Membrane</keyword>
<proteinExistence type="predicted"/>
<feature type="transmembrane region" description="Helical" evidence="2">
    <location>
        <begin position="204"/>
        <end position="220"/>
    </location>
</feature>
<dbReference type="PANTHER" id="PTHR38848">
    <property type="entry name" value="G-PROTEIN COUPLED RECEPTORS FAMILY 3 PROFILE DOMAIN-CONTAINING PROTEIN"/>
    <property type="match status" value="1"/>
</dbReference>
<evidence type="ECO:0008006" key="5">
    <source>
        <dbReference type="Google" id="ProtNLM"/>
    </source>
</evidence>
<feature type="region of interest" description="Disordered" evidence="1">
    <location>
        <begin position="277"/>
        <end position="330"/>
    </location>
</feature>
<feature type="transmembrane region" description="Helical" evidence="2">
    <location>
        <begin position="162"/>
        <end position="184"/>
    </location>
</feature>
<sequence>MATSFGDQQGMAQGWVLAFFLVALSSVAVMAAKRTPSLAAVRYMKWMRFVILWHLSISFLAILGVTLWIFGIGTMGAHCRQTFFLFVCLFASTKMPLHLFLAERVHLVYTADIRRLWAWPYWCFSVIMAAATVIIVFCFLQRNSHIDADGVCNIGYSHALSWGLIGGLFATEGGATLAFVLPIWRSSFSNARTLARRSTISSTAALLSSFANYLYLPLVGGSVQAWIYAACVVGDITFNAYIMYFLTTPASSSPAPSRPPLSPTVGEASLPLHLALESSPFGSPNDKNKTVSSPLTLQSMLEAGAEEQHMVELRRESAPRRAEWEGQQAV</sequence>
<feature type="compositionally biased region" description="Polar residues" evidence="1">
    <location>
        <begin position="290"/>
        <end position="299"/>
    </location>
</feature>
<feature type="transmembrane region" description="Helical" evidence="2">
    <location>
        <begin position="83"/>
        <end position="101"/>
    </location>
</feature>